<evidence type="ECO:0000256" key="11">
    <source>
        <dbReference type="ARBA" id="ARBA00023098"/>
    </source>
</evidence>
<dbReference type="PRINTS" id="PR00741">
    <property type="entry name" value="GLHYDRLASE29"/>
</dbReference>
<gene>
    <name evidence="19" type="ORF">PECUL_23A012893</name>
</gene>
<comment type="function">
    <text evidence="3">Alpha-L-fucosidase is responsible for hydrolyzing the alpha-1,6-linked fucose joined to the reducing-end N-acetylglucosamine of the carbohydrate moieties of glycoproteins.</text>
</comment>
<dbReference type="PANTHER" id="PTHR10030">
    <property type="entry name" value="ALPHA-L-FUCOSIDASE"/>
    <property type="match status" value="1"/>
</dbReference>
<evidence type="ECO:0000256" key="4">
    <source>
        <dbReference type="ARBA" id="ARBA00004371"/>
    </source>
</evidence>
<dbReference type="EC" id="3.2.1.51" evidence="7"/>
<evidence type="ECO:0000313" key="19">
    <source>
        <dbReference type="EMBL" id="CAH2222199.1"/>
    </source>
</evidence>
<reference evidence="19" key="1">
    <citation type="submission" date="2022-03" db="EMBL/GenBank/DDBJ databases">
        <authorList>
            <person name="Alioto T."/>
            <person name="Alioto T."/>
            <person name="Gomez Garrido J."/>
        </authorList>
    </citation>
    <scope>NUCLEOTIDE SEQUENCE</scope>
</reference>
<dbReference type="FunFam" id="3.20.20.80:FF:000027">
    <property type="entry name" value="Alpha-L-fucosidase"/>
    <property type="match status" value="1"/>
</dbReference>
<dbReference type="Gene3D" id="3.20.20.80">
    <property type="entry name" value="Glycosidases"/>
    <property type="match status" value="1"/>
</dbReference>
<dbReference type="InterPro" id="IPR057739">
    <property type="entry name" value="Glyco_hydro_29_N"/>
</dbReference>
<sequence>MASHSAIHPWPVTVLSSNGQSQRYKSMASHSAIQQWPVTALSIHGQSQRYPSMASHSAIHPWPVTEISIHGQTQRYPSLARNSAILPWPETALSVHGHLQRYKAMASHSAIQPWPVTALSSHGQTQRYPSLARHSAIRPWPETALSVPGQKQRYPSLARNSAIRPWPETALSVHGQSQRYKAMASHSAIGPRPVTALSVHGQSQRYPSTASHSAIRPWPVTALSSQGQSQRYRSTASHSAIRPWPVTALSVHGQSQRYPSMASHSAIQPRPVTALSIHGQTQRYAARPVTALSVHGQSQRYAAMASHSAIGPRPVTALSVHGQSQRYPAKVTREVPGPLLPPALARYEPTWDSLDKRPLPPWFDEAKFGIFLHWGVFSVPSFGSEWFWWNWRHEKSKSYMEFMEDNYPPGFTYADFASQFTAEFFDPDEWAELFQAAGARYVVLTTKHHEGFTNWGSPVSWNWNSVDTGPHRDLVGDLGTALRKRNLRYGLYHSLLEWFHPLYLADKNNGFKTQYFVFAKTMPELYDLVTRYKPDLVWSDGDWESPDTYWNSTDFLAWLYNDSPVKDTVVVNDRWGSNCSCHHGGYYNCADKYTPKTLPDHKWEKCTSVDHYSWGYRRNMQINQIMDAGSIIQELVQTVCYGGNYLLNVGPSKEGLIMPIFQERLRAVGSWLSINGEAIYSSKPWREQKENSTNSVWYTSNGNIVYSIFFIWPSDNVLTLPSPKSTSSTKVTLLGITGYLPWKPDQGLGLHVQLPTIPPGTFLVASGWTLKLEGVN</sequence>
<dbReference type="Proteomes" id="UP001295444">
    <property type="component" value="Chromosome 01"/>
</dbReference>
<dbReference type="GO" id="GO:0004560">
    <property type="term" value="F:alpha-L-fucosidase activity"/>
    <property type="evidence" value="ECO:0007669"/>
    <property type="project" value="UniProtKB-EC"/>
</dbReference>
<dbReference type="InterPro" id="IPR031919">
    <property type="entry name" value="Fucosidase_C"/>
</dbReference>
<evidence type="ECO:0000256" key="1">
    <source>
        <dbReference type="ARBA" id="ARBA00000321"/>
    </source>
</evidence>
<dbReference type="PROSITE" id="PS00385">
    <property type="entry name" value="ALPHA_L_FUCOSIDASE"/>
    <property type="match status" value="1"/>
</dbReference>
<dbReference type="SUPFAM" id="SSF51445">
    <property type="entry name" value="(Trans)glycosidases"/>
    <property type="match status" value="1"/>
</dbReference>
<evidence type="ECO:0000256" key="3">
    <source>
        <dbReference type="ARBA" id="ARBA00004071"/>
    </source>
</evidence>
<dbReference type="EMBL" id="OW240912">
    <property type="protein sequence ID" value="CAH2222199.1"/>
    <property type="molecule type" value="Genomic_DNA"/>
</dbReference>
<dbReference type="SMART" id="SM00812">
    <property type="entry name" value="Alpha_L_fucos"/>
    <property type="match status" value="1"/>
</dbReference>
<dbReference type="InterPro" id="IPR018526">
    <property type="entry name" value="Glyco_hydro_29_CS"/>
</dbReference>
<dbReference type="GO" id="GO:0006004">
    <property type="term" value="P:fucose metabolic process"/>
    <property type="evidence" value="ECO:0007669"/>
    <property type="project" value="InterPro"/>
</dbReference>
<keyword evidence="9" id="KW-0732">Signal</keyword>
<dbReference type="GO" id="GO:0016139">
    <property type="term" value="P:glycoside catabolic process"/>
    <property type="evidence" value="ECO:0007669"/>
    <property type="project" value="TreeGrafter"/>
</dbReference>
<evidence type="ECO:0000256" key="7">
    <source>
        <dbReference type="ARBA" id="ARBA00012662"/>
    </source>
</evidence>
<dbReference type="InterPro" id="IPR013780">
    <property type="entry name" value="Glyco_hydro_b"/>
</dbReference>
<comment type="subcellular location">
    <subcellularLocation>
        <location evidence="4">Lysosome</location>
    </subcellularLocation>
</comment>
<evidence type="ECO:0000256" key="14">
    <source>
        <dbReference type="ARBA" id="ARBA00023295"/>
    </source>
</evidence>
<evidence type="ECO:0000256" key="5">
    <source>
        <dbReference type="ARBA" id="ARBA00007951"/>
    </source>
</evidence>
<name>A0AAD1R394_PELCU</name>
<evidence type="ECO:0000256" key="8">
    <source>
        <dbReference type="ARBA" id="ARBA00014025"/>
    </source>
</evidence>
<evidence type="ECO:0000259" key="17">
    <source>
        <dbReference type="Pfam" id="PF01120"/>
    </source>
</evidence>
<dbReference type="Pfam" id="PF01120">
    <property type="entry name" value="Alpha_L_fucos"/>
    <property type="match status" value="1"/>
</dbReference>
<comment type="catalytic activity">
    <reaction evidence="2">
        <text>a neolactoside IV(2)-alpha-Fuc-nLc4Cer(d18:0) + H2O = a neolactoside nLc4Cer(d18:0) + L-fucose</text>
        <dbReference type="Rhea" id="RHEA:49308"/>
        <dbReference type="ChEBI" id="CHEBI:2181"/>
        <dbReference type="ChEBI" id="CHEBI:15377"/>
        <dbReference type="ChEBI" id="CHEBI:91119"/>
        <dbReference type="ChEBI" id="CHEBI:91121"/>
    </reaction>
    <physiologicalReaction direction="left-to-right" evidence="2">
        <dbReference type="Rhea" id="RHEA:49309"/>
    </physiologicalReaction>
</comment>
<comment type="catalytic activity">
    <reaction evidence="1">
        <text>a neolactoside IV(2)-alpha-Fuc-nLc4Cer(d18:1(4E)) + H2O = a neolactoside nLc4Cer(d18:1(4E)) + L-fucose</text>
        <dbReference type="Rhea" id="RHEA:48224"/>
        <dbReference type="ChEBI" id="CHEBI:2181"/>
        <dbReference type="ChEBI" id="CHEBI:15377"/>
        <dbReference type="ChEBI" id="CHEBI:17006"/>
        <dbReference type="ChEBI" id="CHEBI:28691"/>
    </reaction>
    <physiologicalReaction direction="left-to-right" evidence="1">
        <dbReference type="Rhea" id="RHEA:48225"/>
    </physiologicalReaction>
</comment>
<keyword evidence="13" id="KW-0458">Lysosome</keyword>
<evidence type="ECO:0000256" key="10">
    <source>
        <dbReference type="ARBA" id="ARBA00022801"/>
    </source>
</evidence>
<dbReference type="Gene3D" id="2.60.40.1180">
    <property type="entry name" value="Golgi alpha-mannosidase II"/>
    <property type="match status" value="1"/>
</dbReference>
<evidence type="ECO:0000313" key="20">
    <source>
        <dbReference type="Proteomes" id="UP001295444"/>
    </source>
</evidence>
<dbReference type="InterPro" id="IPR000933">
    <property type="entry name" value="Glyco_hydro_29"/>
</dbReference>
<evidence type="ECO:0000256" key="13">
    <source>
        <dbReference type="ARBA" id="ARBA00023228"/>
    </source>
</evidence>
<evidence type="ECO:0000256" key="12">
    <source>
        <dbReference type="ARBA" id="ARBA00023180"/>
    </source>
</evidence>
<comment type="similarity">
    <text evidence="5">Belongs to the glycosyl hydrolase 29 family.</text>
</comment>
<feature type="domain" description="Glycoside hydrolase family 29 N-terminal" evidence="17">
    <location>
        <begin position="345"/>
        <end position="677"/>
    </location>
</feature>
<dbReference type="GO" id="GO:0005764">
    <property type="term" value="C:lysosome"/>
    <property type="evidence" value="ECO:0007669"/>
    <property type="project" value="UniProtKB-SubCell"/>
</dbReference>
<comment type="subunit">
    <text evidence="6">Homotetramer.</text>
</comment>
<dbReference type="InterPro" id="IPR016286">
    <property type="entry name" value="FUC_metazoa-typ"/>
</dbReference>
<keyword evidence="11" id="KW-0443">Lipid metabolism</keyword>
<keyword evidence="20" id="KW-1185">Reference proteome</keyword>
<organism evidence="19 20">
    <name type="scientific">Pelobates cultripes</name>
    <name type="common">Western spadefoot toad</name>
    <dbReference type="NCBI Taxonomy" id="61616"/>
    <lineage>
        <taxon>Eukaryota</taxon>
        <taxon>Metazoa</taxon>
        <taxon>Chordata</taxon>
        <taxon>Craniata</taxon>
        <taxon>Vertebrata</taxon>
        <taxon>Euteleostomi</taxon>
        <taxon>Amphibia</taxon>
        <taxon>Batrachia</taxon>
        <taxon>Anura</taxon>
        <taxon>Pelobatoidea</taxon>
        <taxon>Pelobatidae</taxon>
        <taxon>Pelobates</taxon>
    </lineage>
</organism>
<dbReference type="PANTHER" id="PTHR10030:SF2">
    <property type="entry name" value="TISSUE ALPHA-L-FUCOSIDASE"/>
    <property type="match status" value="1"/>
</dbReference>
<dbReference type="GO" id="GO:0006629">
    <property type="term" value="P:lipid metabolic process"/>
    <property type="evidence" value="ECO:0007669"/>
    <property type="project" value="UniProtKB-KW"/>
</dbReference>
<keyword evidence="14" id="KW-0326">Glycosidase</keyword>
<keyword evidence="10" id="KW-0378">Hydrolase</keyword>
<protein>
    <recommendedName>
        <fullName evidence="8">Tissue alpha-L-fucosidase</fullName>
        <ecNumber evidence="7">3.2.1.51</ecNumber>
    </recommendedName>
    <alternativeName>
        <fullName evidence="15">Alpha-L-fucosidase I</fullName>
    </alternativeName>
    <alternativeName>
        <fullName evidence="16">Alpha-L-fucoside fucohydrolase 1</fullName>
    </alternativeName>
</protein>
<evidence type="ECO:0000256" key="9">
    <source>
        <dbReference type="ARBA" id="ARBA00022729"/>
    </source>
</evidence>
<feature type="domain" description="Alpha-L-fucosidase C-terminal" evidence="18">
    <location>
        <begin position="688"/>
        <end position="773"/>
    </location>
</feature>
<accession>A0AAD1R394</accession>
<dbReference type="AlphaFoldDB" id="A0AAD1R394"/>
<keyword evidence="12" id="KW-0325">Glycoprotein</keyword>
<evidence type="ECO:0000256" key="15">
    <source>
        <dbReference type="ARBA" id="ARBA00031765"/>
    </source>
</evidence>
<proteinExistence type="inferred from homology"/>
<dbReference type="Pfam" id="PF16757">
    <property type="entry name" value="Fucosidase_C"/>
    <property type="match status" value="1"/>
</dbReference>
<evidence type="ECO:0000256" key="2">
    <source>
        <dbReference type="ARBA" id="ARBA00000419"/>
    </source>
</evidence>
<evidence type="ECO:0000259" key="18">
    <source>
        <dbReference type="Pfam" id="PF16757"/>
    </source>
</evidence>
<dbReference type="InterPro" id="IPR017853">
    <property type="entry name" value="GH"/>
</dbReference>
<evidence type="ECO:0000256" key="16">
    <source>
        <dbReference type="ARBA" id="ARBA00032971"/>
    </source>
</evidence>
<evidence type="ECO:0000256" key="6">
    <source>
        <dbReference type="ARBA" id="ARBA00011881"/>
    </source>
</evidence>